<sequence length="81" mass="9131">MLRDTLLGLTHDEGVSKWEVTVYKDAQLLCLNLMVLIGVYCVNSIELFGMSWRRSVGFLFTSPQSVSLIVARDRLEGIVIL</sequence>
<evidence type="ECO:0000313" key="2">
    <source>
        <dbReference type="Proteomes" id="UP001165960"/>
    </source>
</evidence>
<evidence type="ECO:0000313" key="1">
    <source>
        <dbReference type="EMBL" id="KAJ9082900.1"/>
    </source>
</evidence>
<accession>A0ACC2U793</accession>
<protein>
    <submittedName>
        <fullName evidence="1">Uncharacterized protein</fullName>
    </submittedName>
</protein>
<proteinExistence type="predicted"/>
<gene>
    <name evidence="1" type="ORF">DSO57_1000202</name>
</gene>
<dbReference type="Proteomes" id="UP001165960">
    <property type="component" value="Unassembled WGS sequence"/>
</dbReference>
<organism evidence="1 2">
    <name type="scientific">Entomophthora muscae</name>
    <dbReference type="NCBI Taxonomy" id="34485"/>
    <lineage>
        <taxon>Eukaryota</taxon>
        <taxon>Fungi</taxon>
        <taxon>Fungi incertae sedis</taxon>
        <taxon>Zoopagomycota</taxon>
        <taxon>Entomophthoromycotina</taxon>
        <taxon>Entomophthoromycetes</taxon>
        <taxon>Entomophthorales</taxon>
        <taxon>Entomophthoraceae</taxon>
        <taxon>Entomophthora</taxon>
    </lineage>
</organism>
<dbReference type="EMBL" id="QTSX02001421">
    <property type="protein sequence ID" value="KAJ9082900.1"/>
    <property type="molecule type" value="Genomic_DNA"/>
</dbReference>
<comment type="caution">
    <text evidence="1">The sequence shown here is derived from an EMBL/GenBank/DDBJ whole genome shotgun (WGS) entry which is preliminary data.</text>
</comment>
<keyword evidence="2" id="KW-1185">Reference proteome</keyword>
<name>A0ACC2U793_9FUNG</name>
<reference evidence="1" key="1">
    <citation type="submission" date="2022-04" db="EMBL/GenBank/DDBJ databases">
        <title>Genome of the entomopathogenic fungus Entomophthora muscae.</title>
        <authorList>
            <person name="Elya C."/>
            <person name="Lovett B.R."/>
            <person name="Lee E."/>
            <person name="Macias A.M."/>
            <person name="Hajek A.E."/>
            <person name="De Bivort B.L."/>
            <person name="Kasson M.T."/>
            <person name="De Fine Licht H.H."/>
            <person name="Stajich J.E."/>
        </authorList>
    </citation>
    <scope>NUCLEOTIDE SEQUENCE</scope>
    <source>
        <strain evidence="1">Berkeley</strain>
    </source>
</reference>